<feature type="transmembrane region" description="Helical" evidence="1">
    <location>
        <begin position="251"/>
        <end position="271"/>
    </location>
</feature>
<protein>
    <recommendedName>
        <fullName evidence="4">Glycosyltransferase RgtA/B/C/D-like domain-containing protein</fullName>
    </recommendedName>
</protein>
<feature type="transmembrane region" description="Helical" evidence="1">
    <location>
        <begin position="112"/>
        <end position="132"/>
    </location>
</feature>
<sequence>MKNSLILISILICALVLRIWQINIFPPKIASTIVIYRYLSAFINTLSIIVLFLYAKKEMHSAKKALLSSFIFSVLPWSVVQSRISSQVNNALFVLLLMLLIIQHQHNKIIKIIIFLFSIFFICLFYPQLWIIKSSVFQIDLKNLVSNIFFLTSSELFFFINPTFWWGGVRDVGIMYLSFTPLLAVGLYLLVLRKKYQIFFCWSVILLISAVSPLFPESQEYYLVLPFLSVVTAEGLYRFWHHKSLLLRSILILIILSFVYEMAQFMHYYYIHYPVQIINNQEKIHEAF</sequence>
<dbReference type="Proteomes" id="UP000178230">
    <property type="component" value="Unassembled WGS sequence"/>
</dbReference>
<proteinExistence type="predicted"/>
<dbReference type="EMBL" id="MFIY01000050">
    <property type="protein sequence ID" value="OGF99499.1"/>
    <property type="molecule type" value="Genomic_DNA"/>
</dbReference>
<keyword evidence="1" id="KW-1133">Transmembrane helix</keyword>
<comment type="caution">
    <text evidence="2">The sequence shown here is derived from an EMBL/GenBank/DDBJ whole genome shotgun (WGS) entry which is preliminary data.</text>
</comment>
<feature type="transmembrane region" description="Helical" evidence="1">
    <location>
        <begin position="198"/>
        <end position="215"/>
    </location>
</feature>
<name>A0A1F5YH73_9BACT</name>
<evidence type="ECO:0000313" key="3">
    <source>
        <dbReference type="Proteomes" id="UP000178230"/>
    </source>
</evidence>
<keyword evidence="1" id="KW-0472">Membrane</keyword>
<reference evidence="2 3" key="1">
    <citation type="journal article" date="2016" name="Nat. Commun.">
        <title>Thousands of microbial genomes shed light on interconnected biogeochemical processes in an aquifer system.</title>
        <authorList>
            <person name="Anantharaman K."/>
            <person name="Brown C.T."/>
            <person name="Hug L.A."/>
            <person name="Sharon I."/>
            <person name="Castelle C.J."/>
            <person name="Probst A.J."/>
            <person name="Thomas B.C."/>
            <person name="Singh A."/>
            <person name="Wilkins M.J."/>
            <person name="Karaoz U."/>
            <person name="Brodie E.L."/>
            <person name="Williams K.H."/>
            <person name="Hubbard S.S."/>
            <person name="Banfield J.F."/>
        </authorList>
    </citation>
    <scope>NUCLEOTIDE SEQUENCE [LARGE SCALE GENOMIC DNA]</scope>
</reference>
<feature type="transmembrane region" description="Helical" evidence="1">
    <location>
        <begin position="144"/>
        <end position="167"/>
    </location>
</feature>
<feature type="transmembrane region" description="Helical" evidence="1">
    <location>
        <begin position="173"/>
        <end position="191"/>
    </location>
</feature>
<accession>A0A1F5YH73</accession>
<evidence type="ECO:0008006" key="4">
    <source>
        <dbReference type="Google" id="ProtNLM"/>
    </source>
</evidence>
<organism evidence="2 3">
    <name type="scientific">Candidatus Gottesmanbacteria bacterium RBG_13_37_7</name>
    <dbReference type="NCBI Taxonomy" id="1798369"/>
    <lineage>
        <taxon>Bacteria</taxon>
        <taxon>Candidatus Gottesmaniibacteriota</taxon>
    </lineage>
</organism>
<keyword evidence="1" id="KW-0812">Transmembrane</keyword>
<dbReference type="AlphaFoldDB" id="A0A1F5YH73"/>
<evidence type="ECO:0000256" key="1">
    <source>
        <dbReference type="SAM" id="Phobius"/>
    </source>
</evidence>
<gene>
    <name evidence="2" type="ORF">A2Y99_02230</name>
</gene>
<evidence type="ECO:0000313" key="2">
    <source>
        <dbReference type="EMBL" id="OGF99499.1"/>
    </source>
</evidence>
<feature type="transmembrane region" description="Helical" evidence="1">
    <location>
        <begin position="88"/>
        <end position="106"/>
    </location>
</feature>
<feature type="transmembrane region" description="Helical" evidence="1">
    <location>
        <begin position="34"/>
        <end position="55"/>
    </location>
</feature>